<sequence length="99" mass="10663">MSQRGAQGLPIDLRGDQDCDDIYHSSFYCWPDNWGQGLSAVLRNQVTKGTGDSSTNTAIQPIKNGHCSNTEGKAWDPLATKITCSIARGSPALTPSMCF</sequence>
<organism evidence="1">
    <name type="scientific">Zea mays</name>
    <name type="common">Maize</name>
    <dbReference type="NCBI Taxonomy" id="4577"/>
    <lineage>
        <taxon>Eukaryota</taxon>
        <taxon>Viridiplantae</taxon>
        <taxon>Streptophyta</taxon>
        <taxon>Embryophyta</taxon>
        <taxon>Tracheophyta</taxon>
        <taxon>Spermatophyta</taxon>
        <taxon>Magnoliopsida</taxon>
        <taxon>Liliopsida</taxon>
        <taxon>Poales</taxon>
        <taxon>Poaceae</taxon>
        <taxon>PACMAD clade</taxon>
        <taxon>Panicoideae</taxon>
        <taxon>Andropogonodae</taxon>
        <taxon>Andropogoneae</taxon>
        <taxon>Tripsacinae</taxon>
        <taxon>Zea</taxon>
    </lineage>
</organism>
<evidence type="ECO:0000313" key="1">
    <source>
        <dbReference type="EMBL" id="AQL01598.1"/>
    </source>
</evidence>
<dbReference type="ExpressionAtlas" id="A0A1D6NTT4">
    <property type="expression patterns" value="baseline and differential"/>
</dbReference>
<protein>
    <submittedName>
        <fullName evidence="1">Uncharacterized protein</fullName>
    </submittedName>
</protein>
<dbReference type="AlphaFoldDB" id="A0A1D6NTT4"/>
<gene>
    <name evidence="1" type="ORF">ZEAMMB73_Zm00001d045117</name>
</gene>
<dbReference type="EMBL" id="CM000785">
    <property type="protein sequence ID" value="AQL01598.1"/>
    <property type="molecule type" value="Genomic_DNA"/>
</dbReference>
<accession>A0A1D6NTT4</accession>
<name>A0A1D6NTT4_MAIZE</name>
<dbReference type="InParanoid" id="A0A1D6NTT4"/>
<proteinExistence type="predicted"/>
<reference evidence="1" key="1">
    <citation type="submission" date="2015-12" db="EMBL/GenBank/DDBJ databases">
        <title>Update maize B73 reference genome by single molecule sequencing technologies.</title>
        <authorList>
            <consortium name="Maize Genome Sequencing Project"/>
            <person name="Ware D."/>
        </authorList>
    </citation>
    <scope>NUCLEOTIDE SEQUENCE</scope>
    <source>
        <tissue evidence="1">Seedling</tissue>
    </source>
</reference>